<evidence type="ECO:0000313" key="2">
    <source>
        <dbReference type="RefSeq" id="XP_075087863.1"/>
    </source>
</evidence>
<protein>
    <submittedName>
        <fullName evidence="2">Uncharacterized protein LOC142169841</fullName>
    </submittedName>
</protein>
<gene>
    <name evidence="2" type="primary">LOC142169841</name>
</gene>
<keyword evidence="1" id="KW-1185">Reference proteome</keyword>
<dbReference type="Proteomes" id="UP000790787">
    <property type="component" value="Chromosome 15"/>
</dbReference>
<proteinExistence type="predicted"/>
<name>A0AC58SSB2_TOBAC</name>
<reference evidence="2" key="2">
    <citation type="submission" date="2025-08" db="UniProtKB">
        <authorList>
            <consortium name="RefSeq"/>
        </authorList>
    </citation>
    <scope>IDENTIFICATION</scope>
    <source>
        <tissue evidence="2">Leaf</tissue>
    </source>
</reference>
<reference evidence="1" key="1">
    <citation type="journal article" date="2014" name="Nat. Commun.">
        <title>The tobacco genome sequence and its comparison with those of tomato and potato.</title>
        <authorList>
            <person name="Sierro N."/>
            <person name="Battey J.N."/>
            <person name="Ouadi S."/>
            <person name="Bakaher N."/>
            <person name="Bovet L."/>
            <person name="Willig A."/>
            <person name="Goepfert S."/>
            <person name="Peitsch M.C."/>
            <person name="Ivanov N.V."/>
        </authorList>
    </citation>
    <scope>NUCLEOTIDE SEQUENCE [LARGE SCALE GENOMIC DNA]</scope>
</reference>
<evidence type="ECO:0000313" key="1">
    <source>
        <dbReference type="Proteomes" id="UP000790787"/>
    </source>
</evidence>
<organism evidence="1 2">
    <name type="scientific">Nicotiana tabacum</name>
    <name type="common">Common tobacco</name>
    <dbReference type="NCBI Taxonomy" id="4097"/>
    <lineage>
        <taxon>Eukaryota</taxon>
        <taxon>Viridiplantae</taxon>
        <taxon>Streptophyta</taxon>
        <taxon>Embryophyta</taxon>
        <taxon>Tracheophyta</taxon>
        <taxon>Spermatophyta</taxon>
        <taxon>Magnoliopsida</taxon>
        <taxon>eudicotyledons</taxon>
        <taxon>Gunneridae</taxon>
        <taxon>Pentapetalae</taxon>
        <taxon>asterids</taxon>
        <taxon>lamiids</taxon>
        <taxon>Solanales</taxon>
        <taxon>Solanaceae</taxon>
        <taxon>Nicotianoideae</taxon>
        <taxon>Nicotianeae</taxon>
        <taxon>Nicotiana</taxon>
    </lineage>
</organism>
<dbReference type="RefSeq" id="XP_075087863.1">
    <property type="nucleotide sequence ID" value="XM_075231762.1"/>
</dbReference>
<sequence length="299" mass="32628">MTSQLDALTLCQDLYSGQVKGTVCPRIVDKFSPRAILVVFLGYSSSQKGYVGYVLYDFNSKSLFVNKNIVFQEDIFPFKHMLSPGSTIFPILDLLSPISADPRLSATDSSLGADVLPHEADVISEGEPHLSHVDSPHHTPDFSTSPTNPACDLPDNVAPVDTHVEGHLDSIEVVDAAAGINSLGVVPAQVLSPYSACFEPQSFSEATTNPQWVEAMKLEIVALEENKTWSIVGLPTGKTPIGYRWIFKIKYKALGQVERYKVRLVAKGYSQKEGMDYSETFFPVAKMVAVRSIVALAAS</sequence>
<accession>A0AC58SSB2</accession>